<keyword evidence="1 4" id="KW-0812">Transmembrane</keyword>
<feature type="transmembrane region" description="Helical" evidence="4">
    <location>
        <begin position="298"/>
        <end position="317"/>
    </location>
</feature>
<organism evidence="6 7">
    <name type="scientific">Entomospira nematocerorum</name>
    <dbReference type="NCBI Taxonomy" id="2719987"/>
    <lineage>
        <taxon>Bacteria</taxon>
        <taxon>Pseudomonadati</taxon>
        <taxon>Spirochaetota</taxon>
        <taxon>Spirochaetia</taxon>
        <taxon>Spirochaetales</taxon>
        <taxon>Spirochaetaceae</taxon>
        <taxon>Entomospira</taxon>
    </lineage>
</organism>
<dbReference type="Gene3D" id="1.20.1250.20">
    <property type="entry name" value="MFS general substrate transporter like domains"/>
    <property type="match status" value="1"/>
</dbReference>
<accession>A0A968KYN2</accession>
<dbReference type="InterPro" id="IPR053160">
    <property type="entry name" value="MFS_DHA3_Transporter"/>
</dbReference>
<feature type="transmembrane region" description="Helical" evidence="4">
    <location>
        <begin position="329"/>
        <end position="351"/>
    </location>
</feature>
<evidence type="ECO:0000259" key="5">
    <source>
        <dbReference type="PROSITE" id="PS50850"/>
    </source>
</evidence>
<feature type="transmembrane region" description="Helical" evidence="4">
    <location>
        <begin position="138"/>
        <end position="156"/>
    </location>
</feature>
<feature type="transmembrane region" description="Helical" evidence="4">
    <location>
        <begin position="9"/>
        <end position="32"/>
    </location>
</feature>
<feature type="transmembrane region" description="Helical" evidence="4">
    <location>
        <begin position="162"/>
        <end position="182"/>
    </location>
</feature>
<evidence type="ECO:0000313" key="7">
    <source>
        <dbReference type="Proteomes" id="UP000752013"/>
    </source>
</evidence>
<feature type="transmembrane region" description="Helical" evidence="4">
    <location>
        <begin position="232"/>
        <end position="255"/>
    </location>
</feature>
<dbReference type="Pfam" id="PF07690">
    <property type="entry name" value="MFS_1"/>
    <property type="match status" value="1"/>
</dbReference>
<dbReference type="EMBL" id="JAATLK010000003">
    <property type="protein sequence ID" value="NIZ47732.1"/>
    <property type="molecule type" value="Genomic_DNA"/>
</dbReference>
<comment type="caution">
    <text evidence="6">The sequence shown here is derived from an EMBL/GenBank/DDBJ whole genome shotgun (WGS) entry which is preliminary data.</text>
</comment>
<keyword evidence="2 4" id="KW-1133">Transmembrane helix</keyword>
<feature type="transmembrane region" description="Helical" evidence="4">
    <location>
        <begin position="71"/>
        <end position="91"/>
    </location>
</feature>
<dbReference type="PANTHER" id="PTHR23530">
    <property type="entry name" value="TRANSPORT PROTEIN-RELATED"/>
    <property type="match status" value="1"/>
</dbReference>
<feature type="transmembrane region" description="Helical" evidence="4">
    <location>
        <begin position="38"/>
        <end position="59"/>
    </location>
</feature>
<feature type="transmembrane region" description="Helical" evidence="4">
    <location>
        <begin position="363"/>
        <end position="381"/>
    </location>
</feature>
<feature type="transmembrane region" description="Helical" evidence="4">
    <location>
        <begin position="97"/>
        <end position="118"/>
    </location>
</feature>
<reference evidence="6" key="1">
    <citation type="submission" date="2020-03" db="EMBL/GenBank/DDBJ databases">
        <title>Spirochaetal bacteria isolated from arthropods constitute a novel genus Entomospira genus novum within the order Spirochaetales.</title>
        <authorList>
            <person name="Grana-Miraglia L."/>
            <person name="Sikutova S."/>
            <person name="Fingerle V."/>
            <person name="Sing A."/>
            <person name="Castillo-Ramirez S."/>
            <person name="Margos G."/>
            <person name="Rudolf I."/>
        </authorList>
    </citation>
    <scope>NUCLEOTIDE SEQUENCE</scope>
    <source>
        <strain evidence="6">BR208</strain>
    </source>
</reference>
<keyword evidence="7" id="KW-1185">Reference proteome</keyword>
<dbReference type="Proteomes" id="UP000752013">
    <property type="component" value="Unassembled WGS sequence"/>
</dbReference>
<evidence type="ECO:0000256" key="2">
    <source>
        <dbReference type="ARBA" id="ARBA00022989"/>
    </source>
</evidence>
<protein>
    <submittedName>
        <fullName evidence="6">MFS transporter</fullName>
    </submittedName>
</protein>
<dbReference type="PANTHER" id="PTHR23530:SF1">
    <property type="entry name" value="PERMEASE, MAJOR FACILITATOR SUPERFAMILY-RELATED"/>
    <property type="match status" value="1"/>
</dbReference>
<keyword evidence="3 4" id="KW-0472">Membrane</keyword>
<dbReference type="RefSeq" id="WP_167704453.1">
    <property type="nucleotide sequence ID" value="NZ_CP118170.1"/>
</dbReference>
<evidence type="ECO:0000256" key="1">
    <source>
        <dbReference type="ARBA" id="ARBA00022692"/>
    </source>
</evidence>
<feature type="transmembrane region" description="Helical" evidence="4">
    <location>
        <begin position="276"/>
        <end position="292"/>
    </location>
</feature>
<evidence type="ECO:0000256" key="3">
    <source>
        <dbReference type="ARBA" id="ARBA00023136"/>
    </source>
</evidence>
<feature type="transmembrane region" description="Helical" evidence="4">
    <location>
        <begin position="203"/>
        <end position="226"/>
    </location>
</feature>
<evidence type="ECO:0000313" key="6">
    <source>
        <dbReference type="EMBL" id="NIZ47732.1"/>
    </source>
</evidence>
<feature type="domain" description="Major facilitator superfamily (MFS) profile" evidence="5">
    <location>
        <begin position="1"/>
        <end position="388"/>
    </location>
</feature>
<proteinExistence type="predicted"/>
<dbReference type="CDD" id="cd06174">
    <property type="entry name" value="MFS"/>
    <property type="match status" value="1"/>
</dbReference>
<name>A0A968KYN2_9SPIO</name>
<sequence>MIQQKHQKFYFYSLFFGEFARTLPHAVLTIILVNKGIALDQIALIQMFYMIAVIITELPSGFISDIYNRKIVYISSIIIAMIAYGIIFVASSLKMLALAWFIYGASSALHSGTLDVSFTQLYQNNAKQLQRFIAQMRILLSTAAMIGGFIGGKIFSHIDNSLYLVSLIFYFIALFITIIYIPDQQSNKNDSKQSTSFIEIKENLLKILQSPILLSVFILIGLIQLFLQPFYLYWQVIFLNNHGTINMLGVVYILFRISNIMGSWFFKHIEQKISHMIPLLIGIIIIIITFLIKTNIYIIIIQFILIIIVTTIYNNQLEYILRKTVNPKVLGTIHAISNTISRLFSLTILYITSIFIKTINIETTLFLLTTTFATLSLFILYRNQNQIKKE</sequence>
<dbReference type="PROSITE" id="PS50850">
    <property type="entry name" value="MFS"/>
    <property type="match status" value="1"/>
</dbReference>
<dbReference type="SUPFAM" id="SSF103473">
    <property type="entry name" value="MFS general substrate transporter"/>
    <property type="match status" value="1"/>
</dbReference>
<dbReference type="AlphaFoldDB" id="A0A968KYN2"/>
<dbReference type="GO" id="GO:0022857">
    <property type="term" value="F:transmembrane transporter activity"/>
    <property type="evidence" value="ECO:0007669"/>
    <property type="project" value="InterPro"/>
</dbReference>
<evidence type="ECO:0000256" key="4">
    <source>
        <dbReference type="SAM" id="Phobius"/>
    </source>
</evidence>
<dbReference type="InterPro" id="IPR020846">
    <property type="entry name" value="MFS_dom"/>
</dbReference>
<dbReference type="InterPro" id="IPR011701">
    <property type="entry name" value="MFS"/>
</dbReference>
<gene>
    <name evidence="6" type="ORF">HCT46_07380</name>
</gene>
<dbReference type="InterPro" id="IPR036259">
    <property type="entry name" value="MFS_trans_sf"/>
</dbReference>